<organism evidence="3 4">
    <name type="scientific">Popillia japonica</name>
    <name type="common">Japanese beetle</name>
    <dbReference type="NCBI Taxonomy" id="7064"/>
    <lineage>
        <taxon>Eukaryota</taxon>
        <taxon>Metazoa</taxon>
        <taxon>Ecdysozoa</taxon>
        <taxon>Arthropoda</taxon>
        <taxon>Hexapoda</taxon>
        <taxon>Insecta</taxon>
        <taxon>Pterygota</taxon>
        <taxon>Neoptera</taxon>
        <taxon>Endopterygota</taxon>
        <taxon>Coleoptera</taxon>
        <taxon>Polyphaga</taxon>
        <taxon>Scarabaeiformia</taxon>
        <taxon>Scarabaeidae</taxon>
        <taxon>Rutelinae</taxon>
        <taxon>Popillia</taxon>
    </lineage>
</organism>
<dbReference type="GO" id="GO:0008270">
    <property type="term" value="F:zinc ion binding"/>
    <property type="evidence" value="ECO:0007669"/>
    <property type="project" value="UniProtKB-KW"/>
</dbReference>
<dbReference type="Gene3D" id="4.10.60.10">
    <property type="entry name" value="Zinc finger, CCHC-type"/>
    <property type="match status" value="2"/>
</dbReference>
<evidence type="ECO:0000313" key="4">
    <source>
        <dbReference type="Proteomes" id="UP001458880"/>
    </source>
</evidence>
<sequence length="192" mass="22059">MRKFDSRKWKRSESFFNYYQDKVILGNKLNLPESDLISYIIDGFDNGTLQAQARMARFISLSELLDVMKNLSITERYGTERYEASGSKKTIKCYNCHKEGHYASACQQAKKRTCFLCHEDGHMKNECPKKKPNQREPDSTTLLVEREPQVVPAYQISALFGFNEEEFSAILDTGSGISLVKCKNIPDEHVIK</sequence>
<feature type="domain" description="CCHC-type" evidence="2">
    <location>
        <begin position="92"/>
        <end position="108"/>
    </location>
</feature>
<reference evidence="3 4" key="1">
    <citation type="journal article" date="2024" name="BMC Genomics">
        <title>De novo assembly and annotation of Popillia japonica's genome with initial clues to its potential as an invasive pest.</title>
        <authorList>
            <person name="Cucini C."/>
            <person name="Boschi S."/>
            <person name="Funari R."/>
            <person name="Cardaioli E."/>
            <person name="Iannotti N."/>
            <person name="Marturano G."/>
            <person name="Paoli F."/>
            <person name="Bruttini M."/>
            <person name="Carapelli A."/>
            <person name="Frati F."/>
            <person name="Nardi F."/>
        </authorList>
    </citation>
    <scope>NUCLEOTIDE SEQUENCE [LARGE SCALE GENOMIC DNA]</scope>
    <source>
        <strain evidence="3">DMR45628</strain>
    </source>
</reference>
<accession>A0AAW1HSE8</accession>
<dbReference type="SUPFAM" id="SSF57756">
    <property type="entry name" value="Retrovirus zinc finger-like domains"/>
    <property type="match status" value="1"/>
</dbReference>
<feature type="domain" description="CCHC-type" evidence="2">
    <location>
        <begin position="114"/>
        <end position="129"/>
    </location>
</feature>
<dbReference type="PANTHER" id="PTHR23002">
    <property type="entry name" value="ZINC FINGER CCHC DOMAIN CONTAINING PROTEIN"/>
    <property type="match status" value="1"/>
</dbReference>
<dbReference type="SMART" id="SM00343">
    <property type="entry name" value="ZnF_C2HC"/>
    <property type="match status" value="2"/>
</dbReference>
<comment type="caution">
    <text evidence="3">The sequence shown here is derived from an EMBL/GenBank/DDBJ whole genome shotgun (WGS) entry which is preliminary data.</text>
</comment>
<dbReference type="EMBL" id="JASPKY010001033">
    <property type="protein sequence ID" value="KAK9679381.1"/>
    <property type="molecule type" value="Genomic_DNA"/>
</dbReference>
<keyword evidence="1" id="KW-0863">Zinc-finger</keyword>
<dbReference type="GO" id="GO:0003676">
    <property type="term" value="F:nucleic acid binding"/>
    <property type="evidence" value="ECO:0007669"/>
    <property type="project" value="InterPro"/>
</dbReference>
<evidence type="ECO:0000259" key="2">
    <source>
        <dbReference type="PROSITE" id="PS50158"/>
    </source>
</evidence>
<keyword evidence="4" id="KW-1185">Reference proteome</keyword>
<dbReference type="Proteomes" id="UP001458880">
    <property type="component" value="Unassembled WGS sequence"/>
</dbReference>
<dbReference type="InterPro" id="IPR036875">
    <property type="entry name" value="Znf_CCHC_sf"/>
</dbReference>
<dbReference type="InterPro" id="IPR001878">
    <property type="entry name" value="Znf_CCHC"/>
</dbReference>
<protein>
    <submittedName>
        <fullName evidence="3">Zinc knuckle</fullName>
    </submittedName>
</protein>
<dbReference type="PROSITE" id="PS50158">
    <property type="entry name" value="ZF_CCHC"/>
    <property type="match status" value="2"/>
</dbReference>
<dbReference type="Pfam" id="PF00098">
    <property type="entry name" value="zf-CCHC"/>
    <property type="match status" value="2"/>
</dbReference>
<name>A0AAW1HSE8_POPJA</name>
<evidence type="ECO:0000256" key="1">
    <source>
        <dbReference type="PROSITE-ProRule" id="PRU00047"/>
    </source>
</evidence>
<evidence type="ECO:0000313" key="3">
    <source>
        <dbReference type="EMBL" id="KAK9679381.1"/>
    </source>
</evidence>
<keyword evidence="1" id="KW-0479">Metal-binding</keyword>
<gene>
    <name evidence="3" type="ORF">QE152_g40077</name>
</gene>
<proteinExistence type="predicted"/>
<dbReference type="AlphaFoldDB" id="A0AAW1HSE8"/>
<keyword evidence="1" id="KW-0862">Zinc</keyword>
<dbReference type="InterPro" id="IPR051714">
    <property type="entry name" value="Znf_CCHC_NABP"/>
</dbReference>